<evidence type="ECO:0000256" key="1">
    <source>
        <dbReference type="PIRSR" id="PIRSR613078-1"/>
    </source>
</evidence>
<dbReference type="InterPro" id="IPR050275">
    <property type="entry name" value="PGM_Phosphatase"/>
</dbReference>
<protein>
    <submittedName>
        <fullName evidence="3">Histidine phosphatase family protein</fullName>
    </submittedName>
</protein>
<dbReference type="Pfam" id="PF00300">
    <property type="entry name" value="His_Phos_1"/>
    <property type="match status" value="1"/>
</dbReference>
<dbReference type="Gene3D" id="3.40.50.1240">
    <property type="entry name" value="Phosphoglycerate mutase-like"/>
    <property type="match status" value="1"/>
</dbReference>
<accession>A0A9W7NJN1</accession>
<dbReference type="SUPFAM" id="SSF53254">
    <property type="entry name" value="Phosphoglycerate mutase-like"/>
    <property type="match status" value="1"/>
</dbReference>
<name>A0A9W7NJN1_9PROT</name>
<comment type="caution">
    <text evidence="3">The sequence shown here is derived from an EMBL/GenBank/DDBJ whole genome shotgun (WGS) entry which is preliminary data.</text>
</comment>
<feature type="active site" description="Proton donor/acceptor" evidence="1">
    <location>
        <position position="85"/>
    </location>
</feature>
<dbReference type="OrthoDB" id="9781415at2"/>
<evidence type="ECO:0000256" key="2">
    <source>
        <dbReference type="PIRSR" id="PIRSR613078-2"/>
    </source>
</evidence>
<evidence type="ECO:0000313" key="3">
    <source>
        <dbReference type="EMBL" id="KAA0680669.1"/>
    </source>
</evidence>
<dbReference type="PANTHER" id="PTHR48100">
    <property type="entry name" value="BROAD-SPECIFICITY PHOSPHATASE YOR283W-RELATED"/>
    <property type="match status" value="1"/>
</dbReference>
<dbReference type="SMART" id="SM00855">
    <property type="entry name" value="PGAM"/>
    <property type="match status" value="1"/>
</dbReference>
<dbReference type="RefSeq" id="WP_149469243.1">
    <property type="nucleotide sequence ID" value="NZ_QOKW01000008.1"/>
</dbReference>
<dbReference type="InterPro" id="IPR013078">
    <property type="entry name" value="His_Pase_superF_clade-1"/>
</dbReference>
<feature type="active site" description="Tele-phosphohistidine intermediate" evidence="1">
    <location>
        <position position="10"/>
    </location>
</feature>
<dbReference type="InterPro" id="IPR029033">
    <property type="entry name" value="His_PPase_superfam"/>
</dbReference>
<evidence type="ECO:0000313" key="4">
    <source>
        <dbReference type="Proteomes" id="UP000480854"/>
    </source>
</evidence>
<dbReference type="EMBL" id="QOKW01000008">
    <property type="protein sequence ID" value="KAA0680669.1"/>
    <property type="molecule type" value="Genomic_DNA"/>
</dbReference>
<dbReference type="Proteomes" id="UP000480854">
    <property type="component" value="Unassembled WGS sequence"/>
</dbReference>
<dbReference type="GO" id="GO:0005737">
    <property type="term" value="C:cytoplasm"/>
    <property type="evidence" value="ECO:0007669"/>
    <property type="project" value="TreeGrafter"/>
</dbReference>
<dbReference type="CDD" id="cd07067">
    <property type="entry name" value="HP_PGM_like"/>
    <property type="match status" value="1"/>
</dbReference>
<feature type="binding site" evidence="2">
    <location>
        <begin position="9"/>
        <end position="16"/>
    </location>
    <ligand>
        <name>substrate</name>
    </ligand>
</feature>
<organism evidence="3 4">
    <name type="scientific">Roseomonas genomospecies 6</name>
    <dbReference type="NCBI Taxonomy" id="214106"/>
    <lineage>
        <taxon>Bacteria</taxon>
        <taxon>Pseudomonadati</taxon>
        <taxon>Pseudomonadota</taxon>
        <taxon>Alphaproteobacteria</taxon>
        <taxon>Acetobacterales</taxon>
        <taxon>Roseomonadaceae</taxon>
        <taxon>Roseomonas</taxon>
    </lineage>
</organism>
<reference evidence="3 4" key="1">
    <citation type="submission" date="2018-07" db="EMBL/GenBank/DDBJ databases">
        <title>Genome sequence of Azospirillum sp. ATCC 49961.</title>
        <authorList>
            <person name="Sant'Anna F.H."/>
            <person name="Baldani J.I."/>
            <person name="Zilli J.E."/>
            <person name="Reis V.M."/>
            <person name="Hartmann A."/>
            <person name="Cruz L."/>
            <person name="de Souza E.M."/>
            <person name="de Oliveira Pedrosa F."/>
            <person name="Passaglia L.M.P."/>
        </authorList>
    </citation>
    <scope>NUCLEOTIDE SEQUENCE [LARGE SCALE GENOMIC DNA]</scope>
    <source>
        <strain evidence="3 4">ATCC 49961</strain>
    </source>
</reference>
<dbReference type="AlphaFoldDB" id="A0A9W7NJN1"/>
<gene>
    <name evidence="3" type="ORF">DS843_12600</name>
</gene>
<keyword evidence="4" id="KW-1185">Reference proteome</keyword>
<sequence length="191" mass="20052">MLNRLVFCRHGETESNVGGWLAGSRDVALTDRGRAQAHAAAAALAAQGAPVAAIHSSPQRRALETASIIGEALDLPVTTVPGLEERRWGALEGEAVPADLLRPEVPGGESLVAFQARVTAALDGLPVPADGRPPLVVAHAGTWHALCRWMGIDPDTLWPPNAAPVTLTRRHPDAARAALTRIARSNSRSSV</sequence>
<feature type="binding site" evidence="2">
    <location>
        <position position="61"/>
    </location>
    <ligand>
        <name>substrate</name>
    </ligand>
</feature>
<dbReference type="PANTHER" id="PTHR48100:SF1">
    <property type="entry name" value="HISTIDINE PHOSPHATASE FAMILY PROTEIN-RELATED"/>
    <property type="match status" value="1"/>
</dbReference>
<proteinExistence type="predicted"/>
<dbReference type="GO" id="GO:0016791">
    <property type="term" value="F:phosphatase activity"/>
    <property type="evidence" value="ECO:0007669"/>
    <property type="project" value="TreeGrafter"/>
</dbReference>